<feature type="compositionally biased region" description="Basic and acidic residues" evidence="1">
    <location>
        <begin position="685"/>
        <end position="694"/>
    </location>
</feature>
<feature type="region of interest" description="Disordered" evidence="1">
    <location>
        <begin position="888"/>
        <end position="981"/>
    </location>
</feature>
<feature type="compositionally biased region" description="Basic and acidic residues" evidence="1">
    <location>
        <begin position="497"/>
        <end position="506"/>
    </location>
</feature>
<protein>
    <submittedName>
        <fullName evidence="2">Uncharacterized protein</fullName>
    </submittedName>
</protein>
<evidence type="ECO:0000313" key="3">
    <source>
        <dbReference type="Proteomes" id="UP000307440"/>
    </source>
</evidence>
<sequence length="1106" mass="122953">MENVKAAIKAIETALPRARTRRSAEIDASISHLSTLETIFNLSSVSPLTFRRLAEILRCGIQPLYKQNMQLTLRLALVVFETISNSNVHERNDYESNDVKEGWEMAVTALFAGILDYMEDNPSSKVKAAIGDTFYEALCRQYFSETAYERVPGHKDLVTTVYMLLSESLIGQNDIIAKLRTQIGGARLGFTLWNTRALLELFANMIPHPKHKESRTQFIQEVFDPAVFPCATNLVNLVNSGKRWDVIGCQVIDLFAAFDLAFPQPFVTSCITIGASDERRVARIYADKLAFLASFDQVDKVETLAIPYEIVKDIRISQADDDATVTVSLSGPPVIGKDPISLEPSKSFAKWVITHSDVERFTKSLTKRNLSVKTDKRFGRKLSIAEGQIELDANKSPPRTTQEKVCTIAKLWGQSTPLPSSRGGIVISSPPITSIFPPASEDVMEDALCNKTPETVFIDGNGDLYAQPDNSHEQSKAVRAVEGTKPDQVVFKLIKPTQDRDDDVQPRRTFKRARAVVLSGSEDDTGSDFMRTPSPKKTKPLKLSSERKTRQTRRKTAQDKKESLQDAGTSDAPLVITSSPPPVGQKRQSKEEERSEIPQTPLKRARRSATPDVKIEVKPPARALRSTRAFKKDPPVHLVTVPDATVPSDFLKPVVAKNDKSRASTPASIISAKAGMRNKSGQRTAPEKQPRRQPSETPGNESVKRKLVVEEELQPIVKFDAQGGNRSFLSGSGRDKNPIRPRTPLSSRKDEIKVQVSAKKKKAPWETSSFLQTMNPTAQSSPGTPPGLAMDSFKALDIRPSSPSIEEIEGFPEMDTEEPQDVSKTFIEEYTVPVKPVSPESSPIKIIPRTPCDATMIDLAASHPSTEPPNLMPRVKICSDKAIQTIPSRPLLVSQKPAEIPSGTRSQEKPKPVEKVSKLVFTETPPQFKTPEAPKHRASIIEDESTKPREDRHHVLPTRSKPQEPQRNGWESTANRNQLDNNQVDRAVLQVLNTMHDELVKRVFGKFEEASHQVDQGKRSILRAAAESMEQMRIEGVRHFNNLVDLEAEYGSHRKRISTGMSAYHDSTQHVTKSVKSILKDHGQAGLSKKLPPTLFSKPFSFKANK</sequence>
<dbReference type="AlphaFoldDB" id="A0A5C3LD97"/>
<feature type="compositionally biased region" description="Basic and acidic residues" evidence="1">
    <location>
        <begin position="906"/>
        <end position="917"/>
    </location>
</feature>
<dbReference type="STRING" id="230819.A0A5C3LD97"/>
<dbReference type="Proteomes" id="UP000307440">
    <property type="component" value="Unassembled WGS sequence"/>
</dbReference>
<gene>
    <name evidence="2" type="ORF">FA15DRAFT_755062</name>
</gene>
<evidence type="ECO:0000313" key="2">
    <source>
        <dbReference type="EMBL" id="TFK26381.1"/>
    </source>
</evidence>
<feature type="region of interest" description="Disordered" evidence="1">
    <location>
        <begin position="719"/>
        <end position="791"/>
    </location>
</feature>
<dbReference type="OrthoDB" id="3270368at2759"/>
<feature type="compositionally biased region" description="Basic and acidic residues" evidence="1">
    <location>
        <begin position="944"/>
        <end position="954"/>
    </location>
</feature>
<keyword evidence="3" id="KW-1185">Reference proteome</keyword>
<reference evidence="2 3" key="1">
    <citation type="journal article" date="2019" name="Nat. Ecol. Evol.">
        <title>Megaphylogeny resolves global patterns of mushroom evolution.</title>
        <authorList>
            <person name="Varga T."/>
            <person name="Krizsan K."/>
            <person name="Foldi C."/>
            <person name="Dima B."/>
            <person name="Sanchez-Garcia M."/>
            <person name="Sanchez-Ramirez S."/>
            <person name="Szollosi G.J."/>
            <person name="Szarkandi J.G."/>
            <person name="Papp V."/>
            <person name="Albert L."/>
            <person name="Andreopoulos W."/>
            <person name="Angelini C."/>
            <person name="Antonin V."/>
            <person name="Barry K.W."/>
            <person name="Bougher N.L."/>
            <person name="Buchanan P."/>
            <person name="Buyck B."/>
            <person name="Bense V."/>
            <person name="Catcheside P."/>
            <person name="Chovatia M."/>
            <person name="Cooper J."/>
            <person name="Damon W."/>
            <person name="Desjardin D."/>
            <person name="Finy P."/>
            <person name="Geml J."/>
            <person name="Haridas S."/>
            <person name="Hughes K."/>
            <person name="Justo A."/>
            <person name="Karasinski D."/>
            <person name="Kautmanova I."/>
            <person name="Kiss B."/>
            <person name="Kocsube S."/>
            <person name="Kotiranta H."/>
            <person name="LaButti K.M."/>
            <person name="Lechner B.E."/>
            <person name="Liimatainen K."/>
            <person name="Lipzen A."/>
            <person name="Lukacs Z."/>
            <person name="Mihaltcheva S."/>
            <person name="Morgado L.N."/>
            <person name="Niskanen T."/>
            <person name="Noordeloos M.E."/>
            <person name="Ohm R.A."/>
            <person name="Ortiz-Santana B."/>
            <person name="Ovrebo C."/>
            <person name="Racz N."/>
            <person name="Riley R."/>
            <person name="Savchenko A."/>
            <person name="Shiryaev A."/>
            <person name="Soop K."/>
            <person name="Spirin V."/>
            <person name="Szebenyi C."/>
            <person name="Tomsovsky M."/>
            <person name="Tulloss R.E."/>
            <person name="Uehling J."/>
            <person name="Grigoriev I.V."/>
            <person name="Vagvolgyi C."/>
            <person name="Papp T."/>
            <person name="Martin F.M."/>
            <person name="Miettinen O."/>
            <person name="Hibbett D.S."/>
            <person name="Nagy L.G."/>
        </authorList>
    </citation>
    <scope>NUCLEOTIDE SEQUENCE [LARGE SCALE GENOMIC DNA]</scope>
    <source>
        <strain evidence="2 3">CBS 121175</strain>
    </source>
</reference>
<feature type="region of interest" description="Disordered" evidence="1">
    <location>
        <begin position="656"/>
        <end position="707"/>
    </location>
</feature>
<organism evidence="2 3">
    <name type="scientific">Coprinopsis marcescibilis</name>
    <name type="common">Agaric fungus</name>
    <name type="synonym">Psathyrella marcescibilis</name>
    <dbReference type="NCBI Taxonomy" id="230819"/>
    <lineage>
        <taxon>Eukaryota</taxon>
        <taxon>Fungi</taxon>
        <taxon>Dikarya</taxon>
        <taxon>Basidiomycota</taxon>
        <taxon>Agaricomycotina</taxon>
        <taxon>Agaricomycetes</taxon>
        <taxon>Agaricomycetidae</taxon>
        <taxon>Agaricales</taxon>
        <taxon>Agaricineae</taxon>
        <taxon>Psathyrellaceae</taxon>
        <taxon>Coprinopsis</taxon>
    </lineage>
</organism>
<dbReference type="EMBL" id="ML210175">
    <property type="protein sequence ID" value="TFK26381.1"/>
    <property type="molecule type" value="Genomic_DNA"/>
</dbReference>
<feature type="compositionally biased region" description="Polar residues" evidence="1">
    <location>
        <begin position="963"/>
        <end position="981"/>
    </location>
</feature>
<feature type="region of interest" description="Disordered" evidence="1">
    <location>
        <begin position="495"/>
        <end position="629"/>
    </location>
</feature>
<evidence type="ECO:0000256" key="1">
    <source>
        <dbReference type="SAM" id="MobiDB-lite"/>
    </source>
</evidence>
<name>A0A5C3LD97_COPMA</name>
<proteinExistence type="predicted"/>
<accession>A0A5C3LD97</accession>
<feature type="compositionally biased region" description="Polar residues" evidence="1">
    <location>
        <begin position="766"/>
        <end position="782"/>
    </location>
</feature>